<evidence type="ECO:0000313" key="19">
    <source>
        <dbReference type="Proteomes" id="UP000663838"/>
    </source>
</evidence>
<dbReference type="Proteomes" id="UP000663848">
    <property type="component" value="Unassembled WGS sequence"/>
</dbReference>
<gene>
    <name evidence="12" type="ORF">FME351_LOCUS15583</name>
    <name evidence="13" type="ORF">GRG538_LOCUS18599</name>
    <name evidence="15" type="ORF">HFQ381_LOCUS16615</name>
    <name evidence="10" type="ORF">KIK155_LOCUS7078</name>
    <name evidence="11" type="ORF">LUA448_LOCUS22949</name>
    <name evidence="17" type="ORF">QYT958_LOCUS6199</name>
    <name evidence="9" type="ORF">TIS948_LOCUS23332</name>
    <name evidence="18" type="ORF">TOA249_LOCUS17157</name>
    <name evidence="16" type="ORF">TSG867_LOCUS17295</name>
    <name evidence="14" type="ORF">UJA718_LOCUS13037</name>
</gene>
<dbReference type="Proteomes" id="UP000663869">
    <property type="component" value="Unassembled WGS sequence"/>
</dbReference>
<reference evidence="18" key="1">
    <citation type="submission" date="2021-02" db="EMBL/GenBank/DDBJ databases">
        <authorList>
            <person name="Nowell W R."/>
        </authorList>
    </citation>
    <scope>NUCLEOTIDE SEQUENCE</scope>
</reference>
<evidence type="ECO:0000256" key="7">
    <source>
        <dbReference type="SAM" id="MobiDB-lite"/>
    </source>
</evidence>
<proteinExistence type="inferred from homology"/>
<organism evidence="18 19">
    <name type="scientific">Rotaria socialis</name>
    <dbReference type="NCBI Taxonomy" id="392032"/>
    <lineage>
        <taxon>Eukaryota</taxon>
        <taxon>Metazoa</taxon>
        <taxon>Spiralia</taxon>
        <taxon>Gnathifera</taxon>
        <taxon>Rotifera</taxon>
        <taxon>Eurotatoria</taxon>
        <taxon>Bdelloidea</taxon>
        <taxon>Philodinida</taxon>
        <taxon>Philodinidae</taxon>
        <taxon>Rotaria</taxon>
    </lineage>
</organism>
<dbReference type="GO" id="GO:0000463">
    <property type="term" value="P:maturation of LSU-rRNA from tricistronic rRNA transcript (SSU-rRNA, 5.8S rRNA, LSU-rRNA)"/>
    <property type="evidence" value="ECO:0007669"/>
    <property type="project" value="TreeGrafter"/>
</dbReference>
<dbReference type="EMBL" id="CAJOBS010001210">
    <property type="protein sequence ID" value="CAF4702752.1"/>
    <property type="molecule type" value="Genomic_DNA"/>
</dbReference>
<dbReference type="EMBL" id="CAJNYT010003013">
    <property type="protein sequence ID" value="CAF3518270.1"/>
    <property type="molecule type" value="Genomic_DNA"/>
</dbReference>
<evidence type="ECO:0000313" key="16">
    <source>
        <dbReference type="EMBL" id="CAF4454921.1"/>
    </source>
</evidence>
<dbReference type="SMART" id="SM00879">
    <property type="entry name" value="Brix"/>
    <property type="match status" value="1"/>
</dbReference>
<feature type="compositionally biased region" description="Basic and acidic residues" evidence="7">
    <location>
        <begin position="301"/>
        <end position="314"/>
    </location>
</feature>
<evidence type="ECO:0000313" key="13">
    <source>
        <dbReference type="EMBL" id="CAF3518270.1"/>
    </source>
</evidence>
<evidence type="ECO:0000256" key="4">
    <source>
        <dbReference type="ARBA" id="ARBA00023242"/>
    </source>
</evidence>
<feature type="domain" description="Brix" evidence="8">
    <location>
        <begin position="31"/>
        <end position="240"/>
    </location>
</feature>
<dbReference type="Proteomes" id="UP000663833">
    <property type="component" value="Unassembled WGS sequence"/>
</dbReference>
<protein>
    <recommendedName>
        <fullName evidence="3 6">Ribosome production factor 2 homolog</fullName>
    </recommendedName>
    <alternativeName>
        <fullName evidence="5 6">Ribosome biogenesis protein RPF2 homolog</fullName>
    </alternativeName>
</protein>
<dbReference type="Proteomes" id="UP000663862">
    <property type="component" value="Unassembled WGS sequence"/>
</dbReference>
<name>A0A821IJG9_9BILA</name>
<evidence type="ECO:0000259" key="8">
    <source>
        <dbReference type="PROSITE" id="PS50833"/>
    </source>
</evidence>
<keyword evidence="20" id="KW-1185">Reference proteome</keyword>
<evidence type="ECO:0000313" key="12">
    <source>
        <dbReference type="EMBL" id="CAF3482282.1"/>
    </source>
</evidence>
<evidence type="ECO:0000313" key="9">
    <source>
        <dbReference type="EMBL" id="CAF3351578.1"/>
    </source>
</evidence>
<dbReference type="EMBL" id="CAJNXB010004002">
    <property type="protein sequence ID" value="CAF3351578.1"/>
    <property type="molecule type" value="Genomic_DNA"/>
</dbReference>
<dbReference type="Proteomes" id="UP000663825">
    <property type="component" value="Unassembled WGS sequence"/>
</dbReference>
<dbReference type="EMBL" id="CAJOBO010001187">
    <property type="protein sequence ID" value="CAF4349009.1"/>
    <property type="molecule type" value="Genomic_DNA"/>
</dbReference>
<dbReference type="Proteomes" id="UP000663872">
    <property type="component" value="Unassembled WGS sequence"/>
</dbReference>
<evidence type="ECO:0000256" key="1">
    <source>
        <dbReference type="ARBA" id="ARBA00004604"/>
    </source>
</evidence>
<evidence type="ECO:0000256" key="2">
    <source>
        <dbReference type="ARBA" id="ARBA00010782"/>
    </source>
</evidence>
<evidence type="ECO:0000256" key="5">
    <source>
        <dbReference type="ARBA" id="ARBA00030889"/>
    </source>
</evidence>
<evidence type="ECO:0000313" key="14">
    <source>
        <dbReference type="EMBL" id="CAF4307452.1"/>
    </source>
</evidence>
<dbReference type="Proteomes" id="UP000663838">
    <property type="component" value="Unassembled WGS sequence"/>
</dbReference>
<dbReference type="EMBL" id="CAJOBP010001735">
    <property type="protein sequence ID" value="CAF4307452.1"/>
    <property type="molecule type" value="Genomic_DNA"/>
</dbReference>
<dbReference type="GO" id="GO:0000027">
    <property type="term" value="P:ribosomal large subunit assembly"/>
    <property type="evidence" value="ECO:0007669"/>
    <property type="project" value="InterPro"/>
</dbReference>
<dbReference type="PANTHER" id="PTHR12728:SF0">
    <property type="entry name" value="RIBOSOME PRODUCTION FACTOR 2 HOMOLOG"/>
    <property type="match status" value="1"/>
</dbReference>
<dbReference type="PANTHER" id="PTHR12728">
    <property type="entry name" value="BRIX DOMAIN CONTAINING PROTEIN"/>
    <property type="match status" value="1"/>
</dbReference>
<dbReference type="EMBL" id="CAJOBQ010001098">
    <property type="protein sequence ID" value="CAF4454921.1"/>
    <property type="molecule type" value="Genomic_DNA"/>
</dbReference>
<sequence length="314" mass="37068">MVKLQRIQRPKTQRGKRALKEREPKLIENARSSLCIRGNKTNNIMKILLKDIHLLKSPYSKMYQKKNPDIFPFENTSKLEWYCQKSDCSLLAYVTHSKKRPNNLVLARLHNHIVMDMFEFELNSQTFRSLDDFKCVKFAPGNKPCLIFHGELFDSEAEYKRLKCFFTDFFRGETNMKEIDLNGLEHVITFTLDIQTKLLTIRVFHIELKKSGHRIPRIELNEIGPHLDLTIRRTKLASDDFYKKTLKRPDAIKAKKVKNVSTNELGTKMGRIHMEKQDFNQLQTRKMKGLKRNLPTDDDQTQEKRKKIDQTNKE</sequence>
<dbReference type="EMBL" id="CAJNYU010001929">
    <property type="protein sequence ID" value="CAF3482282.1"/>
    <property type="molecule type" value="Genomic_DNA"/>
</dbReference>
<dbReference type="EMBL" id="CAJOBR010000541">
    <property type="protein sequence ID" value="CAF4521135.1"/>
    <property type="molecule type" value="Genomic_DNA"/>
</dbReference>
<feature type="region of interest" description="Disordered" evidence="7">
    <location>
        <begin position="276"/>
        <end position="314"/>
    </location>
</feature>
<dbReference type="InterPro" id="IPR007109">
    <property type="entry name" value="Brix"/>
</dbReference>
<comment type="caution">
    <text evidence="18">The sequence shown here is derived from an EMBL/GenBank/DDBJ whole genome shotgun (WGS) entry which is preliminary data.</text>
</comment>
<evidence type="ECO:0000313" key="17">
    <source>
        <dbReference type="EMBL" id="CAF4521135.1"/>
    </source>
</evidence>
<dbReference type="Pfam" id="PF04427">
    <property type="entry name" value="Brix"/>
    <property type="match status" value="1"/>
</dbReference>
<dbReference type="EMBL" id="CAJNYD010002956">
    <property type="protein sequence ID" value="CAF3465203.1"/>
    <property type="molecule type" value="Genomic_DNA"/>
</dbReference>
<dbReference type="InterPro" id="IPR039770">
    <property type="entry name" value="Rpf2"/>
</dbReference>
<evidence type="ECO:0000256" key="3">
    <source>
        <dbReference type="ARBA" id="ARBA00020387"/>
    </source>
</evidence>
<accession>A0A821IJG9</accession>
<evidence type="ECO:0000313" key="10">
    <source>
        <dbReference type="EMBL" id="CAF3389672.1"/>
    </source>
</evidence>
<evidence type="ECO:0000313" key="11">
    <source>
        <dbReference type="EMBL" id="CAF3465203.1"/>
    </source>
</evidence>
<dbReference type="AlphaFoldDB" id="A0A821IJG9"/>
<dbReference type="Proteomes" id="UP000663873">
    <property type="component" value="Unassembled WGS sequence"/>
</dbReference>
<dbReference type="PROSITE" id="PS50833">
    <property type="entry name" value="BRIX"/>
    <property type="match status" value="1"/>
</dbReference>
<dbReference type="GO" id="GO:0019843">
    <property type="term" value="F:rRNA binding"/>
    <property type="evidence" value="ECO:0007669"/>
    <property type="project" value="UniProtKB-UniRule"/>
</dbReference>
<dbReference type="OrthoDB" id="407658at2759"/>
<dbReference type="Proteomes" id="UP000663865">
    <property type="component" value="Unassembled WGS sequence"/>
</dbReference>
<dbReference type="GO" id="GO:0005730">
    <property type="term" value="C:nucleolus"/>
    <property type="evidence" value="ECO:0007669"/>
    <property type="project" value="UniProtKB-SubCell"/>
</dbReference>
<evidence type="ECO:0000313" key="20">
    <source>
        <dbReference type="Proteomes" id="UP000663873"/>
    </source>
</evidence>
<evidence type="ECO:0000256" key="6">
    <source>
        <dbReference type="RuleBase" id="RU367086"/>
    </source>
</evidence>
<keyword evidence="4 6" id="KW-0539">Nucleus</keyword>
<comment type="similarity">
    <text evidence="2 6">Belongs to the RPF2 family.</text>
</comment>
<comment type="subcellular location">
    <subcellularLocation>
        <location evidence="1 6">Nucleus</location>
        <location evidence="1 6">Nucleolus</location>
    </subcellularLocation>
</comment>
<evidence type="ECO:0000313" key="15">
    <source>
        <dbReference type="EMBL" id="CAF4349009.1"/>
    </source>
</evidence>
<dbReference type="EMBL" id="CAJNYV010000856">
    <property type="protein sequence ID" value="CAF3389672.1"/>
    <property type="molecule type" value="Genomic_DNA"/>
</dbReference>
<dbReference type="Proteomes" id="UP000663851">
    <property type="component" value="Unassembled WGS sequence"/>
</dbReference>
<evidence type="ECO:0000313" key="18">
    <source>
        <dbReference type="EMBL" id="CAF4702752.1"/>
    </source>
</evidence>